<dbReference type="GO" id="GO:0051287">
    <property type="term" value="F:NAD binding"/>
    <property type="evidence" value="ECO:0007669"/>
    <property type="project" value="InterPro"/>
</dbReference>
<dbReference type="GO" id="GO:0016618">
    <property type="term" value="F:hydroxypyruvate reductase [NAD(P)H] activity"/>
    <property type="evidence" value="ECO:0007669"/>
    <property type="project" value="TreeGrafter"/>
</dbReference>
<dbReference type="Pfam" id="PF00389">
    <property type="entry name" value="2-Hacid_dh"/>
    <property type="match status" value="1"/>
</dbReference>
<evidence type="ECO:0000256" key="2">
    <source>
        <dbReference type="ARBA" id="ARBA00023002"/>
    </source>
</evidence>
<feature type="domain" description="D-isomer specific 2-hydroxyacid dehydrogenase catalytic" evidence="5">
    <location>
        <begin position="15"/>
        <end position="310"/>
    </location>
</feature>
<keyword evidence="9" id="KW-1185">Reference proteome</keyword>
<evidence type="ECO:0000259" key="6">
    <source>
        <dbReference type="Pfam" id="PF02826"/>
    </source>
</evidence>
<dbReference type="GO" id="GO:0030267">
    <property type="term" value="F:glyoxylate reductase (NADPH) activity"/>
    <property type="evidence" value="ECO:0007669"/>
    <property type="project" value="TreeGrafter"/>
</dbReference>
<dbReference type="Proteomes" id="UP000183760">
    <property type="component" value="Unassembled WGS sequence"/>
</dbReference>
<organism evidence="7 10">
    <name type="scientific">Myxococcus fulvus</name>
    <dbReference type="NCBI Taxonomy" id="33"/>
    <lineage>
        <taxon>Bacteria</taxon>
        <taxon>Pseudomonadati</taxon>
        <taxon>Myxococcota</taxon>
        <taxon>Myxococcia</taxon>
        <taxon>Myxococcales</taxon>
        <taxon>Cystobacterineae</taxon>
        <taxon>Myxococcaceae</taxon>
        <taxon>Myxococcus</taxon>
    </lineage>
</organism>
<evidence type="ECO:0000256" key="4">
    <source>
        <dbReference type="RuleBase" id="RU003719"/>
    </source>
</evidence>
<evidence type="ECO:0000313" key="8">
    <source>
        <dbReference type="EMBL" id="SET62275.1"/>
    </source>
</evidence>
<dbReference type="OrthoDB" id="9793626at2"/>
<reference evidence="7 10" key="2">
    <citation type="submission" date="2019-07" db="EMBL/GenBank/DDBJ databases">
        <title>Whole genome shotgun sequence of Myxococcus fulvus NBRC 100333.</title>
        <authorList>
            <person name="Hosoyama A."/>
            <person name="Uohara A."/>
            <person name="Ohji S."/>
            <person name="Ichikawa N."/>
        </authorList>
    </citation>
    <scope>NUCLEOTIDE SEQUENCE [LARGE SCALE GENOMIC DNA]</scope>
    <source>
        <strain evidence="7 10">NBRC 100333</strain>
    </source>
</reference>
<evidence type="ECO:0000256" key="3">
    <source>
        <dbReference type="ARBA" id="ARBA00023027"/>
    </source>
</evidence>
<dbReference type="STRING" id="1334629.MFUL124B02_35810"/>
<evidence type="ECO:0000313" key="9">
    <source>
        <dbReference type="Proteomes" id="UP000183760"/>
    </source>
</evidence>
<name>A0A511SVN0_MYXFU</name>
<feature type="domain" description="D-isomer specific 2-hydroxyacid dehydrogenase NAD-binding" evidence="6">
    <location>
        <begin position="115"/>
        <end position="287"/>
    </location>
</feature>
<dbReference type="SUPFAM" id="SSF51735">
    <property type="entry name" value="NAD(P)-binding Rossmann-fold domains"/>
    <property type="match status" value="1"/>
</dbReference>
<dbReference type="RefSeq" id="WP_074951240.1">
    <property type="nucleotide sequence ID" value="NZ_BJXR01000013.1"/>
</dbReference>
<comment type="caution">
    <text evidence="7">The sequence shown here is derived from an EMBL/GenBank/DDBJ whole genome shotgun (WGS) entry which is preliminary data.</text>
</comment>
<sequence length="313" mass="32866">MTSSAPPGDARPAVLIVARLPKALEERLGSHYECHTRDGLSEAALEQLSPRIRAVVASGSSRLPRELLARFPALELIAVFGVGVDGIDAEAARERGIRVTTTPDVLTADVADLAMTLMLAVARDVVRADAFARGGAWKQGPFPLSTRVSGARLGIVGLGRIGLAIARRAEGFDMTIAYHSRSVRDGVPYRHVADVKTLASQVDFLVLALPGGAGTRGLVDAQVLDALGPCGFLINIARGSIVDEAALIRALQEGRIAGAGLDVFEHEPDISPALSARGNVVLTPHVASATGATRAAMADQVFDSVRDHFSSKF</sequence>
<comment type="similarity">
    <text evidence="4">Belongs to the D-isomer specific 2-hydroxyacid dehydrogenase family.</text>
</comment>
<dbReference type="InterPro" id="IPR006139">
    <property type="entry name" value="D-isomer_2_OHA_DH_cat_dom"/>
</dbReference>
<keyword evidence="3" id="KW-0520">NAD</keyword>
<dbReference type="GO" id="GO:0005829">
    <property type="term" value="C:cytosol"/>
    <property type="evidence" value="ECO:0007669"/>
    <property type="project" value="TreeGrafter"/>
</dbReference>
<dbReference type="FunFam" id="3.40.50.720:FF:000213">
    <property type="entry name" value="Putative 2-hydroxyacid dehydrogenase"/>
    <property type="match status" value="1"/>
</dbReference>
<keyword evidence="2 4" id="KW-0560">Oxidoreductase</keyword>
<proteinExistence type="inferred from homology"/>
<evidence type="ECO:0000313" key="7">
    <source>
        <dbReference type="EMBL" id="GEN05965.1"/>
    </source>
</evidence>
<dbReference type="AlphaFoldDB" id="A0A511SVN0"/>
<dbReference type="EMBL" id="FOIB01000002">
    <property type="protein sequence ID" value="SET62275.1"/>
    <property type="molecule type" value="Genomic_DNA"/>
</dbReference>
<gene>
    <name evidence="7" type="ORF">MFU01_10020</name>
    <name evidence="8" type="ORF">SAMN05443572_102918</name>
</gene>
<evidence type="ECO:0000259" key="5">
    <source>
        <dbReference type="Pfam" id="PF00389"/>
    </source>
</evidence>
<protein>
    <submittedName>
        <fullName evidence="7">D-isomer specific 2-hydroxyacid dehydrogenase</fullName>
    </submittedName>
    <submittedName>
        <fullName evidence="8">Lactate dehydrogenase</fullName>
    </submittedName>
</protein>
<keyword evidence="1" id="KW-0521">NADP</keyword>
<dbReference type="PANTHER" id="PTHR10996:SF178">
    <property type="entry name" value="2-HYDROXYACID DEHYDROGENASE YGL185C-RELATED"/>
    <property type="match status" value="1"/>
</dbReference>
<reference evidence="8 9" key="1">
    <citation type="submission" date="2016-10" db="EMBL/GenBank/DDBJ databases">
        <authorList>
            <person name="Varghese N."/>
            <person name="Submissions S."/>
        </authorList>
    </citation>
    <scope>NUCLEOTIDE SEQUENCE [LARGE SCALE GENOMIC DNA]</scope>
    <source>
        <strain evidence="8 9">DSM 16525</strain>
    </source>
</reference>
<dbReference type="Proteomes" id="UP000321514">
    <property type="component" value="Unassembled WGS sequence"/>
</dbReference>
<dbReference type="Gene3D" id="3.40.50.720">
    <property type="entry name" value="NAD(P)-binding Rossmann-like Domain"/>
    <property type="match status" value="2"/>
</dbReference>
<dbReference type="CDD" id="cd12156">
    <property type="entry name" value="HPPR"/>
    <property type="match status" value="1"/>
</dbReference>
<dbReference type="InterPro" id="IPR050223">
    <property type="entry name" value="D-isomer_2-hydroxyacid_DH"/>
</dbReference>
<accession>A0A511SVN0</accession>
<dbReference type="EMBL" id="BJXR01000013">
    <property type="protein sequence ID" value="GEN05965.1"/>
    <property type="molecule type" value="Genomic_DNA"/>
</dbReference>
<dbReference type="PANTHER" id="PTHR10996">
    <property type="entry name" value="2-HYDROXYACID DEHYDROGENASE-RELATED"/>
    <property type="match status" value="1"/>
</dbReference>
<dbReference type="Pfam" id="PF02826">
    <property type="entry name" value="2-Hacid_dh_C"/>
    <property type="match status" value="1"/>
</dbReference>
<evidence type="ECO:0000256" key="1">
    <source>
        <dbReference type="ARBA" id="ARBA00022857"/>
    </source>
</evidence>
<dbReference type="InterPro" id="IPR006140">
    <property type="entry name" value="D-isomer_DH_NAD-bd"/>
</dbReference>
<dbReference type="SUPFAM" id="SSF52283">
    <property type="entry name" value="Formate/glycerate dehydrogenase catalytic domain-like"/>
    <property type="match status" value="1"/>
</dbReference>
<evidence type="ECO:0000313" key="10">
    <source>
        <dbReference type="Proteomes" id="UP000321514"/>
    </source>
</evidence>
<dbReference type="InterPro" id="IPR036291">
    <property type="entry name" value="NAD(P)-bd_dom_sf"/>
</dbReference>